<organism evidence="1 2">
    <name type="scientific">Novosphingobium chloroacetimidivorans</name>
    <dbReference type="NCBI Taxonomy" id="1428314"/>
    <lineage>
        <taxon>Bacteria</taxon>
        <taxon>Pseudomonadati</taxon>
        <taxon>Pseudomonadota</taxon>
        <taxon>Alphaproteobacteria</taxon>
        <taxon>Sphingomonadales</taxon>
        <taxon>Sphingomonadaceae</taxon>
        <taxon>Novosphingobium</taxon>
    </lineage>
</organism>
<protein>
    <recommendedName>
        <fullName evidence="3">HD domain-containing protein</fullName>
    </recommendedName>
</protein>
<evidence type="ECO:0008006" key="3">
    <source>
        <dbReference type="Google" id="ProtNLM"/>
    </source>
</evidence>
<dbReference type="AlphaFoldDB" id="A0A7W7KCH9"/>
<dbReference type="RefSeq" id="WP_184247025.1">
    <property type="nucleotide sequence ID" value="NZ_JACHLR010000013.1"/>
</dbReference>
<accession>A0A7W7KCH9</accession>
<reference evidence="1 2" key="1">
    <citation type="submission" date="2020-08" db="EMBL/GenBank/DDBJ databases">
        <title>Functional genomics of gut bacteria from endangered species of beetles.</title>
        <authorList>
            <person name="Carlos-Shanley C."/>
        </authorList>
    </citation>
    <scope>NUCLEOTIDE SEQUENCE [LARGE SCALE GENOMIC DNA]</scope>
    <source>
        <strain evidence="1 2">S00245</strain>
    </source>
</reference>
<proteinExistence type="predicted"/>
<keyword evidence="2" id="KW-1185">Reference proteome</keyword>
<dbReference type="Proteomes" id="UP000555448">
    <property type="component" value="Unassembled WGS sequence"/>
</dbReference>
<dbReference type="SUPFAM" id="SSF109604">
    <property type="entry name" value="HD-domain/PDEase-like"/>
    <property type="match status" value="1"/>
</dbReference>
<comment type="caution">
    <text evidence="1">The sequence shown here is derived from an EMBL/GenBank/DDBJ whole genome shotgun (WGS) entry which is preliminary data.</text>
</comment>
<dbReference type="Gene3D" id="1.10.3210.10">
    <property type="entry name" value="Hypothetical protein af1432"/>
    <property type="match status" value="1"/>
</dbReference>
<evidence type="ECO:0000313" key="1">
    <source>
        <dbReference type="EMBL" id="MBB4859678.1"/>
    </source>
</evidence>
<dbReference type="EMBL" id="JACHLR010000013">
    <property type="protein sequence ID" value="MBB4859678.1"/>
    <property type="molecule type" value="Genomic_DNA"/>
</dbReference>
<sequence length="216" mass="24443">MADNHSNAAAAEQHVKRIIGPTILMGDGAYFDYEADHAHGMTIEDYAWGLASTNRFRGQTRLRTYNGIGRRCLYNVAQHVVWLTWHMMDDGCSDEQAFEGLMHESDEVPWGDFPGPAKGLLGEQAATVVKANGDAIDRHFGVTHNHKALVKQYDIRMLATEKRDLMPHSGVDRWEWTKGYEPFPSQIEPWSAEASADEFQALYRELTRRLGRAAHD</sequence>
<name>A0A7W7KCH9_9SPHN</name>
<gene>
    <name evidence="1" type="ORF">HNO88_003007</name>
</gene>
<evidence type="ECO:0000313" key="2">
    <source>
        <dbReference type="Proteomes" id="UP000555448"/>
    </source>
</evidence>